<organism evidence="1 2">
    <name type="scientific">Daphnia magna</name>
    <dbReference type="NCBI Taxonomy" id="35525"/>
    <lineage>
        <taxon>Eukaryota</taxon>
        <taxon>Metazoa</taxon>
        <taxon>Ecdysozoa</taxon>
        <taxon>Arthropoda</taxon>
        <taxon>Crustacea</taxon>
        <taxon>Branchiopoda</taxon>
        <taxon>Diplostraca</taxon>
        <taxon>Cladocera</taxon>
        <taxon>Anomopoda</taxon>
        <taxon>Daphniidae</taxon>
        <taxon>Daphnia</taxon>
    </lineage>
</organism>
<proteinExistence type="predicted"/>
<dbReference type="Proteomes" id="UP001234178">
    <property type="component" value="Unassembled WGS sequence"/>
</dbReference>
<accession>A0ABQ9YU42</accession>
<evidence type="ECO:0000313" key="2">
    <source>
        <dbReference type="Proteomes" id="UP001234178"/>
    </source>
</evidence>
<dbReference type="EMBL" id="JAOYFB010000001">
    <property type="protein sequence ID" value="KAK4003918.1"/>
    <property type="molecule type" value="Genomic_DNA"/>
</dbReference>
<sequence length="136" mass="15432">MAAAMDAGKGLRGSVLDLSDKTQKIYFHLEQKFNCADFIFWKKQVYIFVQVHKLDGILNGTIECPVQLLDDNNAPTLNEEGRPTQEAAILAWHDLDLQAQDLIFSTTETGGLILSLLISWYHFPNKNVLKMYFPNT</sequence>
<keyword evidence="2" id="KW-1185">Reference proteome</keyword>
<evidence type="ECO:0000313" key="1">
    <source>
        <dbReference type="EMBL" id="KAK4003918.1"/>
    </source>
</evidence>
<gene>
    <name evidence="1" type="ORF">OUZ56_005667</name>
</gene>
<name>A0ABQ9YU42_9CRUS</name>
<reference evidence="1 2" key="1">
    <citation type="journal article" date="2023" name="Nucleic Acids Res.">
        <title>The hologenome of Daphnia magna reveals possible DNA methylation and microbiome-mediated evolution of the host genome.</title>
        <authorList>
            <person name="Chaturvedi A."/>
            <person name="Li X."/>
            <person name="Dhandapani V."/>
            <person name="Marshall H."/>
            <person name="Kissane S."/>
            <person name="Cuenca-Cambronero M."/>
            <person name="Asole G."/>
            <person name="Calvet F."/>
            <person name="Ruiz-Romero M."/>
            <person name="Marangio P."/>
            <person name="Guigo R."/>
            <person name="Rago D."/>
            <person name="Mirbahai L."/>
            <person name="Eastwood N."/>
            <person name="Colbourne J.K."/>
            <person name="Zhou J."/>
            <person name="Mallon E."/>
            <person name="Orsini L."/>
        </authorList>
    </citation>
    <scope>NUCLEOTIDE SEQUENCE [LARGE SCALE GENOMIC DNA]</scope>
    <source>
        <strain evidence="1">LRV0_1</strain>
    </source>
</reference>
<comment type="caution">
    <text evidence="1">The sequence shown here is derived from an EMBL/GenBank/DDBJ whole genome shotgun (WGS) entry which is preliminary data.</text>
</comment>
<protein>
    <submittedName>
        <fullName evidence="1">Uncharacterized protein</fullName>
    </submittedName>
</protein>